<evidence type="ECO:0000313" key="2">
    <source>
        <dbReference type="EMBL" id="GAI77200.1"/>
    </source>
</evidence>
<dbReference type="Gene3D" id="3.40.50.720">
    <property type="entry name" value="NAD(P)-binding Rossmann-like Domain"/>
    <property type="match status" value="1"/>
</dbReference>
<comment type="caution">
    <text evidence="2">The sequence shown here is derived from an EMBL/GenBank/DDBJ whole genome shotgun (WGS) entry which is preliminary data.</text>
</comment>
<reference evidence="2" key="1">
    <citation type="journal article" date="2014" name="Front. Microbiol.">
        <title>High frequency of phylogenetically diverse reductive dehalogenase-homologous genes in deep subseafloor sedimentary metagenomes.</title>
        <authorList>
            <person name="Kawai M."/>
            <person name="Futagami T."/>
            <person name="Toyoda A."/>
            <person name="Takaki Y."/>
            <person name="Nishi S."/>
            <person name="Hori S."/>
            <person name="Arai W."/>
            <person name="Tsubouchi T."/>
            <person name="Morono Y."/>
            <person name="Uchiyama I."/>
            <person name="Ito T."/>
            <person name="Fujiyama A."/>
            <person name="Inagaki F."/>
            <person name="Takami H."/>
        </authorList>
    </citation>
    <scope>NUCLEOTIDE SEQUENCE</scope>
    <source>
        <strain evidence="2">Expedition CK06-06</strain>
    </source>
</reference>
<dbReference type="GO" id="GO:0005737">
    <property type="term" value="C:cytoplasm"/>
    <property type="evidence" value="ECO:0007669"/>
    <property type="project" value="TreeGrafter"/>
</dbReference>
<dbReference type="InterPro" id="IPR013332">
    <property type="entry name" value="KPR_N"/>
</dbReference>
<organism evidence="2">
    <name type="scientific">marine sediment metagenome</name>
    <dbReference type="NCBI Taxonomy" id="412755"/>
    <lineage>
        <taxon>unclassified sequences</taxon>
        <taxon>metagenomes</taxon>
        <taxon>ecological metagenomes</taxon>
    </lineage>
</organism>
<gene>
    <name evidence="2" type="ORF">S12H4_13722</name>
</gene>
<feature type="domain" description="Ketopantoate reductase N-terminal" evidence="1">
    <location>
        <begin position="12"/>
        <end position="148"/>
    </location>
</feature>
<dbReference type="InterPro" id="IPR051402">
    <property type="entry name" value="KPR-Related"/>
</dbReference>
<accession>X1SPB6</accession>
<evidence type="ECO:0000259" key="1">
    <source>
        <dbReference type="Pfam" id="PF02558"/>
    </source>
</evidence>
<dbReference type="Pfam" id="PF02558">
    <property type="entry name" value="ApbA"/>
    <property type="match status" value="1"/>
</dbReference>
<protein>
    <recommendedName>
        <fullName evidence="1">Ketopantoate reductase N-terminal domain-containing protein</fullName>
    </recommendedName>
</protein>
<proteinExistence type="predicted"/>
<feature type="non-terminal residue" evidence="2">
    <location>
        <position position="1"/>
    </location>
</feature>
<sequence>FGGCLASVHTDANPLEIIFFCRRGHAKVLNKYGIKIYNDKGNITLTNIKAFENAEDFTKISINDKKYKLDYLFLTTKTYDSERAMIQYKKLINSSNWLIILQNGIGNEELVKKYCDENKIIRIITSHGALLKEDGRVYHTGVGFTKMGGMGLT</sequence>
<dbReference type="PANTHER" id="PTHR21708">
    <property type="entry name" value="PROBABLE 2-DEHYDROPANTOATE 2-REDUCTASE"/>
    <property type="match status" value="1"/>
</dbReference>
<name>X1SPB6_9ZZZZ</name>
<dbReference type="AlphaFoldDB" id="X1SPB6"/>
<dbReference type="PANTHER" id="PTHR21708:SF26">
    <property type="entry name" value="2-DEHYDROPANTOATE 2-REDUCTASE"/>
    <property type="match status" value="1"/>
</dbReference>
<dbReference type="EMBL" id="BARW01006531">
    <property type="protein sequence ID" value="GAI77200.1"/>
    <property type="molecule type" value="Genomic_DNA"/>
</dbReference>
<dbReference type="SUPFAM" id="SSF51735">
    <property type="entry name" value="NAD(P)-binding Rossmann-fold domains"/>
    <property type="match status" value="1"/>
</dbReference>
<dbReference type="InterPro" id="IPR036291">
    <property type="entry name" value="NAD(P)-bd_dom_sf"/>
</dbReference>